<dbReference type="Proteomes" id="UP000265566">
    <property type="component" value="Chromosome 1"/>
</dbReference>
<dbReference type="GO" id="GO:0008168">
    <property type="term" value="F:methyltransferase activity"/>
    <property type="evidence" value="ECO:0007669"/>
    <property type="project" value="UniProtKB-KW"/>
</dbReference>
<gene>
    <name evidence="1" type="ordered locus">MTR_1g038390</name>
    <name evidence="2" type="ORF">MtrunA17_Chr1g0164741</name>
</gene>
<keyword evidence="2" id="KW-0489">Methyltransferase</keyword>
<name>G7IBD1_MEDTR</name>
<keyword evidence="4" id="KW-1185">Reference proteome</keyword>
<dbReference type="GO" id="GO:0032259">
    <property type="term" value="P:methylation"/>
    <property type="evidence" value="ECO:0007669"/>
    <property type="project" value="UniProtKB-KW"/>
</dbReference>
<dbReference type="PaxDb" id="3880-AES59965"/>
<reference evidence="3" key="3">
    <citation type="submission" date="2015-04" db="UniProtKB">
        <authorList>
            <consortium name="EnsemblPlants"/>
        </authorList>
    </citation>
    <scope>IDENTIFICATION</scope>
    <source>
        <strain evidence="3">cv. Jemalong A17</strain>
    </source>
</reference>
<reference evidence="2" key="4">
    <citation type="journal article" date="2018" name="Nat. Plants">
        <title>Whole-genome landscape of Medicago truncatula symbiotic genes.</title>
        <authorList>
            <person name="Pecrix Y."/>
            <person name="Gamas P."/>
            <person name="Carrere S."/>
        </authorList>
    </citation>
    <scope>NUCLEOTIDE SEQUENCE</scope>
    <source>
        <tissue evidence="2">Leaves</tissue>
    </source>
</reference>
<sequence>MHRFFKHDCFPNACRFDHVNVNPPHHAAASPNNTDIIIRMTHDVRQGMEICLSYFVVNKTYSSRQKKILLEDYCFKCNCESNCSDDARVEENVEEDEQEVMVMDDEEEEQCENIHQTLTIPHIFFFKIHV</sequence>
<dbReference type="InterPro" id="IPR044238">
    <property type="entry name" value="ASHR2-like"/>
</dbReference>
<dbReference type="EMBL" id="CM001217">
    <property type="protein sequence ID" value="AES59965.1"/>
    <property type="molecule type" value="Genomic_DNA"/>
</dbReference>
<dbReference type="STRING" id="3880.G7IBD1"/>
<dbReference type="EC" id="2.1.1.43" evidence="2"/>
<dbReference type="Gramene" id="rna1916">
    <property type="protein sequence ID" value="RHN78370.1"/>
    <property type="gene ID" value="gene1916"/>
</dbReference>
<evidence type="ECO:0000313" key="2">
    <source>
        <dbReference type="EMBL" id="RHN78370.1"/>
    </source>
</evidence>
<dbReference type="SUPFAM" id="SSF82199">
    <property type="entry name" value="SET domain"/>
    <property type="match status" value="1"/>
</dbReference>
<dbReference type="Gene3D" id="2.170.270.10">
    <property type="entry name" value="SET domain"/>
    <property type="match status" value="1"/>
</dbReference>
<organism evidence="1 4">
    <name type="scientific">Medicago truncatula</name>
    <name type="common">Barrel medic</name>
    <name type="synonym">Medicago tribuloides</name>
    <dbReference type="NCBI Taxonomy" id="3880"/>
    <lineage>
        <taxon>Eukaryota</taxon>
        <taxon>Viridiplantae</taxon>
        <taxon>Streptophyta</taxon>
        <taxon>Embryophyta</taxon>
        <taxon>Tracheophyta</taxon>
        <taxon>Spermatophyta</taxon>
        <taxon>Magnoliopsida</taxon>
        <taxon>eudicotyledons</taxon>
        <taxon>Gunneridae</taxon>
        <taxon>Pentapetalae</taxon>
        <taxon>rosids</taxon>
        <taxon>fabids</taxon>
        <taxon>Fabales</taxon>
        <taxon>Fabaceae</taxon>
        <taxon>Papilionoideae</taxon>
        <taxon>50 kb inversion clade</taxon>
        <taxon>NPAAA clade</taxon>
        <taxon>Hologalegina</taxon>
        <taxon>IRL clade</taxon>
        <taxon>Trifolieae</taxon>
        <taxon>Medicago</taxon>
    </lineage>
</organism>
<dbReference type="EnsemblPlants" id="AES59965">
    <property type="protein sequence ID" value="AES59965"/>
    <property type="gene ID" value="MTR_1g038390"/>
</dbReference>
<protein>
    <submittedName>
        <fullName evidence="2">Putative histone-lysine N-methyltransferase chromatin remodeling SET family</fullName>
        <ecNumber evidence="2">2.1.1.43</ecNumber>
    </submittedName>
    <submittedName>
        <fullName evidence="1">SET domain protein</fullName>
    </submittedName>
</protein>
<dbReference type="HOGENOM" id="CLU_1941202_0_0_1"/>
<reference evidence="1 4" key="2">
    <citation type="journal article" date="2014" name="BMC Genomics">
        <title>An improved genome release (version Mt4.0) for the model legume Medicago truncatula.</title>
        <authorList>
            <person name="Tang H."/>
            <person name="Krishnakumar V."/>
            <person name="Bidwell S."/>
            <person name="Rosen B."/>
            <person name="Chan A."/>
            <person name="Zhou S."/>
            <person name="Gentzbittel L."/>
            <person name="Childs K.L."/>
            <person name="Yandell M."/>
            <person name="Gundlach H."/>
            <person name="Mayer K.F."/>
            <person name="Schwartz D.C."/>
            <person name="Town C.D."/>
        </authorList>
    </citation>
    <scope>GENOME REANNOTATION</scope>
    <source>
        <strain evidence="3 4">cv. Jemalong A17</strain>
    </source>
</reference>
<evidence type="ECO:0000313" key="3">
    <source>
        <dbReference type="EnsemblPlants" id="AES59965"/>
    </source>
</evidence>
<evidence type="ECO:0000313" key="1">
    <source>
        <dbReference type="EMBL" id="AES59965.1"/>
    </source>
</evidence>
<dbReference type="eggNOG" id="KOG2084">
    <property type="taxonomic scope" value="Eukaryota"/>
</dbReference>
<dbReference type="PANTHER" id="PTHR47420">
    <property type="entry name" value="HISTONE-LYSINE N-METHYLTRANSFERASE ASHR2"/>
    <property type="match status" value="1"/>
</dbReference>
<dbReference type="EMBL" id="PSQE01000001">
    <property type="protein sequence ID" value="RHN78370.1"/>
    <property type="molecule type" value="Genomic_DNA"/>
</dbReference>
<dbReference type="PANTHER" id="PTHR47420:SF3">
    <property type="entry name" value="HISTONE-LYSINE N-METHYLTRANSFERASE ASHR2"/>
    <property type="match status" value="1"/>
</dbReference>
<keyword evidence="2" id="KW-0808">Transferase</keyword>
<reference evidence="1 4" key="1">
    <citation type="journal article" date="2011" name="Nature">
        <title>The Medicago genome provides insight into the evolution of rhizobial symbioses.</title>
        <authorList>
            <person name="Young N.D."/>
            <person name="Debelle F."/>
            <person name="Oldroyd G.E."/>
            <person name="Geurts R."/>
            <person name="Cannon S.B."/>
            <person name="Udvardi M.K."/>
            <person name="Benedito V.A."/>
            <person name="Mayer K.F."/>
            <person name="Gouzy J."/>
            <person name="Schoof H."/>
            <person name="Van de Peer Y."/>
            <person name="Proost S."/>
            <person name="Cook D.R."/>
            <person name="Meyers B.C."/>
            <person name="Spannagl M."/>
            <person name="Cheung F."/>
            <person name="De Mita S."/>
            <person name="Krishnakumar V."/>
            <person name="Gundlach H."/>
            <person name="Zhou S."/>
            <person name="Mudge J."/>
            <person name="Bharti A.K."/>
            <person name="Murray J.D."/>
            <person name="Naoumkina M.A."/>
            <person name="Rosen B."/>
            <person name="Silverstein K.A."/>
            <person name="Tang H."/>
            <person name="Rombauts S."/>
            <person name="Zhao P.X."/>
            <person name="Zhou P."/>
            <person name="Barbe V."/>
            <person name="Bardou P."/>
            <person name="Bechner M."/>
            <person name="Bellec A."/>
            <person name="Berger A."/>
            <person name="Berges H."/>
            <person name="Bidwell S."/>
            <person name="Bisseling T."/>
            <person name="Choisne N."/>
            <person name="Couloux A."/>
            <person name="Denny R."/>
            <person name="Deshpande S."/>
            <person name="Dai X."/>
            <person name="Doyle J.J."/>
            <person name="Dudez A.M."/>
            <person name="Farmer A.D."/>
            <person name="Fouteau S."/>
            <person name="Franken C."/>
            <person name="Gibelin C."/>
            <person name="Gish J."/>
            <person name="Goldstein S."/>
            <person name="Gonzalez A.J."/>
            <person name="Green P.J."/>
            <person name="Hallab A."/>
            <person name="Hartog M."/>
            <person name="Hua A."/>
            <person name="Humphray S.J."/>
            <person name="Jeong D.H."/>
            <person name="Jing Y."/>
            <person name="Jocker A."/>
            <person name="Kenton S.M."/>
            <person name="Kim D.J."/>
            <person name="Klee K."/>
            <person name="Lai H."/>
            <person name="Lang C."/>
            <person name="Lin S."/>
            <person name="Macmil S.L."/>
            <person name="Magdelenat G."/>
            <person name="Matthews L."/>
            <person name="McCorrison J."/>
            <person name="Monaghan E.L."/>
            <person name="Mun J.H."/>
            <person name="Najar F.Z."/>
            <person name="Nicholson C."/>
            <person name="Noirot C."/>
            <person name="O'Bleness M."/>
            <person name="Paule C.R."/>
            <person name="Poulain J."/>
            <person name="Prion F."/>
            <person name="Qin B."/>
            <person name="Qu C."/>
            <person name="Retzel E.F."/>
            <person name="Riddle C."/>
            <person name="Sallet E."/>
            <person name="Samain S."/>
            <person name="Samson N."/>
            <person name="Sanders I."/>
            <person name="Saurat O."/>
            <person name="Scarpelli C."/>
            <person name="Schiex T."/>
            <person name="Segurens B."/>
            <person name="Severin A.J."/>
            <person name="Sherrier D.J."/>
            <person name="Shi R."/>
            <person name="Sims S."/>
            <person name="Singer S.R."/>
            <person name="Sinharoy S."/>
            <person name="Sterck L."/>
            <person name="Viollet A."/>
            <person name="Wang B.B."/>
            <person name="Wang K."/>
            <person name="Wang M."/>
            <person name="Wang X."/>
            <person name="Warfsmann J."/>
            <person name="Weissenbach J."/>
            <person name="White D.D."/>
            <person name="White J.D."/>
            <person name="Wiley G.B."/>
            <person name="Wincker P."/>
            <person name="Xing Y."/>
            <person name="Yang L."/>
            <person name="Yao Z."/>
            <person name="Ying F."/>
            <person name="Zhai J."/>
            <person name="Zhou L."/>
            <person name="Zuber A."/>
            <person name="Denarie J."/>
            <person name="Dixon R.A."/>
            <person name="May G.D."/>
            <person name="Schwartz D.C."/>
            <person name="Rogers J."/>
            <person name="Quetier F."/>
            <person name="Town C.D."/>
            <person name="Roe B.A."/>
        </authorList>
    </citation>
    <scope>NUCLEOTIDE SEQUENCE [LARGE SCALE GENOMIC DNA]</scope>
    <source>
        <strain evidence="1">A17</strain>
        <strain evidence="3 4">cv. Jemalong A17</strain>
    </source>
</reference>
<dbReference type="AlphaFoldDB" id="G7IBD1"/>
<dbReference type="Proteomes" id="UP000002051">
    <property type="component" value="Unassembled WGS sequence"/>
</dbReference>
<proteinExistence type="predicted"/>
<accession>G7IBD1</accession>
<dbReference type="InterPro" id="IPR046341">
    <property type="entry name" value="SET_dom_sf"/>
</dbReference>
<evidence type="ECO:0000313" key="4">
    <source>
        <dbReference type="Proteomes" id="UP000002051"/>
    </source>
</evidence>